<dbReference type="PANTHER" id="PTHR44167">
    <property type="entry name" value="OVARIAN-SPECIFIC SERINE/THREONINE-PROTEIN KINASE LOK-RELATED"/>
    <property type="match status" value="1"/>
</dbReference>
<comment type="caution">
    <text evidence="2">The sequence shown here is derived from an EMBL/GenBank/DDBJ whole genome shotgun (WGS) entry which is preliminary data.</text>
</comment>
<organism evidence="2 3">
    <name type="scientific">Phytophthora palmivora</name>
    <dbReference type="NCBI Taxonomy" id="4796"/>
    <lineage>
        <taxon>Eukaryota</taxon>
        <taxon>Sar</taxon>
        <taxon>Stramenopiles</taxon>
        <taxon>Oomycota</taxon>
        <taxon>Peronosporomycetes</taxon>
        <taxon>Peronosporales</taxon>
        <taxon>Peronosporaceae</taxon>
        <taxon>Phytophthora</taxon>
    </lineage>
</organism>
<accession>A0A2P4YW10</accession>
<dbReference type="OrthoDB" id="568369at2759"/>
<dbReference type="Gene3D" id="3.30.200.20">
    <property type="entry name" value="Phosphorylase Kinase, domain 1"/>
    <property type="match status" value="1"/>
</dbReference>
<keyword evidence="2" id="KW-0723">Serine/threonine-protein kinase</keyword>
<dbReference type="EMBL" id="NCKW01000003">
    <property type="protein sequence ID" value="POM81926.1"/>
    <property type="molecule type" value="Genomic_DNA"/>
</dbReference>
<dbReference type="Pfam" id="PF00069">
    <property type="entry name" value="Pkinase"/>
    <property type="match status" value="1"/>
</dbReference>
<dbReference type="PROSITE" id="PS00108">
    <property type="entry name" value="PROTEIN_KINASE_ST"/>
    <property type="match status" value="1"/>
</dbReference>
<dbReference type="InterPro" id="IPR011009">
    <property type="entry name" value="Kinase-like_dom_sf"/>
</dbReference>
<dbReference type="PROSITE" id="PS50011">
    <property type="entry name" value="PROTEIN_KINASE_DOM"/>
    <property type="match status" value="1"/>
</dbReference>
<protein>
    <submittedName>
        <fullName evidence="2">Serine/threonine protein kinase</fullName>
    </submittedName>
</protein>
<dbReference type="Gene3D" id="1.10.510.10">
    <property type="entry name" value="Transferase(Phosphotransferase) domain 1"/>
    <property type="match status" value="1"/>
</dbReference>
<dbReference type="GO" id="GO:0004674">
    <property type="term" value="F:protein serine/threonine kinase activity"/>
    <property type="evidence" value="ECO:0007669"/>
    <property type="project" value="UniProtKB-KW"/>
</dbReference>
<keyword evidence="2" id="KW-0808">Transferase</keyword>
<dbReference type="GO" id="GO:0005524">
    <property type="term" value="F:ATP binding"/>
    <property type="evidence" value="ECO:0007669"/>
    <property type="project" value="InterPro"/>
</dbReference>
<keyword evidence="3" id="KW-1185">Reference proteome</keyword>
<dbReference type="PANTHER" id="PTHR44167:SF30">
    <property type="entry name" value="PHOSPHORYLASE KINASE"/>
    <property type="match status" value="1"/>
</dbReference>
<dbReference type="InterPro" id="IPR000719">
    <property type="entry name" value="Prot_kinase_dom"/>
</dbReference>
<dbReference type="InterPro" id="IPR008271">
    <property type="entry name" value="Ser/Thr_kinase_AS"/>
</dbReference>
<evidence type="ECO:0000259" key="1">
    <source>
        <dbReference type="PROSITE" id="PS50011"/>
    </source>
</evidence>
<dbReference type="AlphaFoldDB" id="A0A2P4YW10"/>
<feature type="domain" description="Protein kinase" evidence="1">
    <location>
        <begin position="576"/>
        <end position="842"/>
    </location>
</feature>
<keyword evidence="2" id="KW-0418">Kinase</keyword>
<dbReference type="GO" id="GO:0005634">
    <property type="term" value="C:nucleus"/>
    <property type="evidence" value="ECO:0007669"/>
    <property type="project" value="TreeGrafter"/>
</dbReference>
<dbReference type="Proteomes" id="UP000237271">
    <property type="component" value="Unassembled WGS sequence"/>
</dbReference>
<dbReference type="SMART" id="SM00220">
    <property type="entry name" value="S_TKc"/>
    <property type="match status" value="1"/>
</dbReference>
<name>A0A2P4YW10_9STRA</name>
<evidence type="ECO:0000313" key="2">
    <source>
        <dbReference type="EMBL" id="POM81926.1"/>
    </source>
</evidence>
<sequence length="842" mass="96278">MAGDFGTKTTTLCARTRLRSSPKLIVYELLLQLSLRFLYHKCSFSNWDRDVALLLRLEEIHRHLFDEIICIVRRRTEAQDIKTQEASFCELRVVITSVSTLFRLERKRRQEISSAVGEKKYASFIHFFRAKIRELNENLKLEASCDDHTDESASENHDQTEEGDSHILNALAEVFTWIPRAFLNEWIILSLKELLQSVNELSLVVKQPTILPHKQLQYVRHGYQICKVFAVILRRTSDPEIQTMLVRVLGMDCPAIISLLRFVLSPQSLNLNGGREAVCIQVHVLNFLTAFVNRDIALPVQSDWESNNRKPSDEDNINEDAEILEQLKGELLIRLLGPRIMTDDGEQSDQTLWEYLLELMFPDFGNNAVESFNAMSHMLSSAVAFRSLSTPPILLTSISRPHFEVKEAFTLLQQALYTAQDVSSQIDYEQCVASHWRRIEQYSNRIIKNEGQEEPSMVYRMVELDFRWLHALAVVLLATYVIVDPNLEIDEIVCPRISVPGQAEADPNKPSELLWKLQNHLACVEMDKRYFEALMVEMKTLQVFVSTGRLSAIRSLLRLLCPSRFDCNMHTQGDSKQAREYVAKGAFSTVYRQYPELPRSVAIKVVEHQRRAGEMCAVSGLFNEVSILSKLRGNLAATQLVDFGNHHEEQNFEVVMEYCTCSLTEWRATIKRMDSEVPFRSCLIMILRAFEQACKCLTRIHQAGICHFDIKSDNILVRTSMNDLSRNLLDIQEKCADYTGWLCFADFGESKIVDSDRIPVRTFTFSSFSSGIASPVPDQKRAEKFMSLTRTRGTEAIKSPEVLKIKGSEVSEVKVTFASDIWSLGCLLYELMTGQVCTLISS</sequence>
<dbReference type="GO" id="GO:0044773">
    <property type="term" value="P:mitotic DNA damage checkpoint signaling"/>
    <property type="evidence" value="ECO:0007669"/>
    <property type="project" value="TreeGrafter"/>
</dbReference>
<evidence type="ECO:0000313" key="3">
    <source>
        <dbReference type="Proteomes" id="UP000237271"/>
    </source>
</evidence>
<dbReference type="SUPFAM" id="SSF56112">
    <property type="entry name" value="Protein kinase-like (PK-like)"/>
    <property type="match status" value="1"/>
</dbReference>
<reference evidence="2 3" key="1">
    <citation type="journal article" date="2017" name="Genome Biol. Evol.">
        <title>Phytophthora megakarya and P. palmivora, closely related causal agents of cacao black pod rot, underwent increases in genome sizes and gene numbers by different mechanisms.</title>
        <authorList>
            <person name="Ali S.S."/>
            <person name="Shao J."/>
            <person name="Lary D.J."/>
            <person name="Kronmiller B."/>
            <person name="Shen D."/>
            <person name="Strem M.D."/>
            <person name="Amoako-Attah I."/>
            <person name="Akrofi A.Y."/>
            <person name="Begoude B.A."/>
            <person name="Ten Hoopen G.M."/>
            <person name="Coulibaly K."/>
            <person name="Kebe B.I."/>
            <person name="Melnick R.L."/>
            <person name="Guiltinan M.J."/>
            <person name="Tyler B.M."/>
            <person name="Meinhardt L.W."/>
            <person name="Bailey B.A."/>
        </authorList>
    </citation>
    <scope>NUCLEOTIDE SEQUENCE [LARGE SCALE GENOMIC DNA]</scope>
    <source>
        <strain evidence="3">sbr112.9</strain>
    </source>
</reference>
<proteinExistence type="predicted"/>
<gene>
    <name evidence="2" type="ORF">PHPALM_41</name>
</gene>